<comment type="caution">
    <text evidence="1">The sequence shown here is derived from an EMBL/GenBank/DDBJ whole genome shotgun (WGS) entry which is preliminary data.</text>
</comment>
<evidence type="ECO:0000313" key="1">
    <source>
        <dbReference type="EMBL" id="KAF7835250.1"/>
    </source>
</evidence>
<reference evidence="1" key="1">
    <citation type="submission" date="2020-09" db="EMBL/GenBank/DDBJ databases">
        <title>Genome-Enabled Discovery of Anthraquinone Biosynthesis in Senna tora.</title>
        <authorList>
            <person name="Kang S.-H."/>
            <person name="Pandey R.P."/>
            <person name="Lee C.-M."/>
            <person name="Sim J.-S."/>
            <person name="Jeong J.-T."/>
            <person name="Choi B.-S."/>
            <person name="Jung M."/>
            <person name="Ginzburg D."/>
            <person name="Zhao K."/>
            <person name="Won S.Y."/>
            <person name="Oh T.-J."/>
            <person name="Yu Y."/>
            <person name="Kim N.-H."/>
            <person name="Lee O.R."/>
            <person name="Lee T.-H."/>
            <person name="Bashyal P."/>
            <person name="Kim T.-S."/>
            <person name="Lee W.-H."/>
            <person name="Kawkins C."/>
            <person name="Kim C.-K."/>
            <person name="Kim J.S."/>
            <person name="Ahn B.O."/>
            <person name="Rhee S.Y."/>
            <person name="Sohng J.K."/>
        </authorList>
    </citation>
    <scope>NUCLEOTIDE SEQUENCE</scope>
    <source>
        <tissue evidence="1">Leaf</tissue>
    </source>
</reference>
<evidence type="ECO:0000313" key="2">
    <source>
        <dbReference type="Proteomes" id="UP000634136"/>
    </source>
</evidence>
<dbReference type="Proteomes" id="UP000634136">
    <property type="component" value="Unassembled WGS sequence"/>
</dbReference>
<keyword evidence="2" id="KW-1185">Reference proteome</keyword>
<proteinExistence type="predicted"/>
<gene>
    <name evidence="1" type="ORF">G2W53_010109</name>
</gene>
<protein>
    <submittedName>
        <fullName evidence="1">Uncharacterized protein</fullName>
    </submittedName>
</protein>
<dbReference type="EMBL" id="JAAIUW010000004">
    <property type="protein sequence ID" value="KAF7835250.1"/>
    <property type="molecule type" value="Genomic_DNA"/>
</dbReference>
<organism evidence="1 2">
    <name type="scientific">Senna tora</name>
    <dbReference type="NCBI Taxonomy" id="362788"/>
    <lineage>
        <taxon>Eukaryota</taxon>
        <taxon>Viridiplantae</taxon>
        <taxon>Streptophyta</taxon>
        <taxon>Embryophyta</taxon>
        <taxon>Tracheophyta</taxon>
        <taxon>Spermatophyta</taxon>
        <taxon>Magnoliopsida</taxon>
        <taxon>eudicotyledons</taxon>
        <taxon>Gunneridae</taxon>
        <taxon>Pentapetalae</taxon>
        <taxon>rosids</taxon>
        <taxon>fabids</taxon>
        <taxon>Fabales</taxon>
        <taxon>Fabaceae</taxon>
        <taxon>Caesalpinioideae</taxon>
        <taxon>Cassia clade</taxon>
        <taxon>Senna</taxon>
    </lineage>
</organism>
<accession>A0A834WYP2</accession>
<dbReference type="AlphaFoldDB" id="A0A834WYP2"/>
<sequence>MHDDHKYEAFRDARTISCRHALGITGRICRKSPPKTTTFPPKGKIPGFPVQFRSLSKMSSDRCIHVFSQTSAGLAIDTINCAISSYEVGPFEKVSNSLRFSWHLENSHDNTSHGRIILLPIFEEVDWPLPSACVKVTRNTSTEGLGLLAVLMGCRARFLELLAPFAEWLPVVAELVRPELLELVVGRFGMLGVDETKQIFILDVLSLHVECWSWRVVLWALFPLRMGRLWCVLHDDRLRSNDSQWLGHV</sequence>
<name>A0A834WYP2_9FABA</name>